<feature type="domain" description="TonB-dependent transporter Oar-like beta-barrel" evidence="8">
    <location>
        <begin position="255"/>
        <end position="1200"/>
    </location>
</feature>
<keyword evidence="3" id="KW-1134">Transmembrane beta strand</keyword>
<dbReference type="GO" id="GO:0015344">
    <property type="term" value="F:siderophore uptake transmembrane transporter activity"/>
    <property type="evidence" value="ECO:0007669"/>
    <property type="project" value="TreeGrafter"/>
</dbReference>
<evidence type="ECO:0000256" key="2">
    <source>
        <dbReference type="ARBA" id="ARBA00022448"/>
    </source>
</evidence>
<dbReference type="SUPFAM" id="SSF56935">
    <property type="entry name" value="Porins"/>
    <property type="match status" value="1"/>
</dbReference>
<keyword evidence="4" id="KW-0812">Transmembrane</keyword>
<dbReference type="Pfam" id="PF13620">
    <property type="entry name" value="CarboxypepD_reg"/>
    <property type="match status" value="1"/>
</dbReference>
<dbReference type="InterPro" id="IPR013784">
    <property type="entry name" value="Carb-bd-like_fold"/>
</dbReference>
<protein>
    <submittedName>
        <fullName evidence="9">TonB-dependent receptor</fullName>
    </submittedName>
</protein>
<dbReference type="GO" id="GO:0030246">
    <property type="term" value="F:carbohydrate binding"/>
    <property type="evidence" value="ECO:0007669"/>
    <property type="project" value="InterPro"/>
</dbReference>
<dbReference type="KEGG" id="talb:FTW19_18655"/>
<dbReference type="Proteomes" id="UP000321820">
    <property type="component" value="Chromosome"/>
</dbReference>
<evidence type="ECO:0000256" key="3">
    <source>
        <dbReference type="ARBA" id="ARBA00022452"/>
    </source>
</evidence>
<evidence type="ECO:0000259" key="8">
    <source>
        <dbReference type="Pfam" id="PF25183"/>
    </source>
</evidence>
<dbReference type="OrthoDB" id="97893at2"/>
<dbReference type="Gene3D" id="2.60.40.1120">
    <property type="entry name" value="Carboxypeptidase-like, regulatory domain"/>
    <property type="match status" value="1"/>
</dbReference>
<dbReference type="GO" id="GO:0044718">
    <property type="term" value="P:siderophore transmembrane transport"/>
    <property type="evidence" value="ECO:0007669"/>
    <property type="project" value="TreeGrafter"/>
</dbReference>
<name>A0A5B9EDU2_9BACT</name>
<evidence type="ECO:0000256" key="4">
    <source>
        <dbReference type="ARBA" id="ARBA00022692"/>
    </source>
</evidence>
<evidence type="ECO:0000256" key="1">
    <source>
        <dbReference type="ARBA" id="ARBA00004571"/>
    </source>
</evidence>
<dbReference type="InterPro" id="IPR036942">
    <property type="entry name" value="Beta-barrel_TonB_sf"/>
</dbReference>
<dbReference type="SUPFAM" id="SSF49452">
    <property type="entry name" value="Starch-binding domain-like"/>
    <property type="match status" value="1"/>
</dbReference>
<dbReference type="EMBL" id="CP042806">
    <property type="protein sequence ID" value="QEE29824.1"/>
    <property type="molecule type" value="Genomic_DNA"/>
</dbReference>
<dbReference type="GO" id="GO:0009279">
    <property type="term" value="C:cell outer membrane"/>
    <property type="evidence" value="ECO:0007669"/>
    <property type="project" value="UniProtKB-SubCell"/>
</dbReference>
<dbReference type="Gene3D" id="2.170.130.10">
    <property type="entry name" value="TonB-dependent receptor, plug domain"/>
    <property type="match status" value="1"/>
</dbReference>
<evidence type="ECO:0000256" key="7">
    <source>
        <dbReference type="SAM" id="MobiDB-lite"/>
    </source>
</evidence>
<dbReference type="InterPro" id="IPR037066">
    <property type="entry name" value="Plug_dom_sf"/>
</dbReference>
<keyword evidence="9" id="KW-0675">Receptor</keyword>
<proteinExistence type="predicted"/>
<dbReference type="InterPro" id="IPR039426">
    <property type="entry name" value="TonB-dep_rcpt-like"/>
</dbReference>
<dbReference type="PANTHER" id="PTHR30069">
    <property type="entry name" value="TONB-DEPENDENT OUTER MEMBRANE RECEPTOR"/>
    <property type="match status" value="1"/>
</dbReference>
<dbReference type="RefSeq" id="WP_147649094.1">
    <property type="nucleotide sequence ID" value="NZ_CP042806.1"/>
</dbReference>
<keyword evidence="5" id="KW-0472">Membrane</keyword>
<keyword evidence="2" id="KW-0813">Transport</keyword>
<dbReference type="Pfam" id="PF25183">
    <property type="entry name" value="OMP_b-brl_4"/>
    <property type="match status" value="1"/>
</dbReference>
<keyword evidence="10" id="KW-1185">Reference proteome</keyword>
<dbReference type="PANTHER" id="PTHR30069:SF46">
    <property type="entry name" value="OAR PROTEIN"/>
    <property type="match status" value="1"/>
</dbReference>
<dbReference type="AlphaFoldDB" id="A0A5B9EDU2"/>
<gene>
    <name evidence="9" type="ORF">FTW19_18655</name>
</gene>
<accession>A0A5B9EDU2</accession>
<comment type="subcellular location">
    <subcellularLocation>
        <location evidence="1">Cell outer membrane</location>
        <topology evidence="1">Multi-pass membrane protein</topology>
    </subcellularLocation>
</comment>
<dbReference type="Gene3D" id="2.40.170.20">
    <property type="entry name" value="TonB-dependent receptor, beta-barrel domain"/>
    <property type="match status" value="1"/>
</dbReference>
<keyword evidence="6" id="KW-0998">Cell outer membrane</keyword>
<evidence type="ECO:0000256" key="6">
    <source>
        <dbReference type="ARBA" id="ARBA00023237"/>
    </source>
</evidence>
<dbReference type="InterPro" id="IPR057601">
    <property type="entry name" value="Oar-like_b-barrel"/>
</dbReference>
<evidence type="ECO:0000256" key="5">
    <source>
        <dbReference type="ARBA" id="ARBA00023136"/>
    </source>
</evidence>
<feature type="region of interest" description="Disordered" evidence="7">
    <location>
        <begin position="500"/>
        <end position="519"/>
    </location>
</feature>
<reference evidence="9 10" key="1">
    <citation type="submission" date="2019-08" db="EMBL/GenBank/DDBJ databases">
        <title>Complete genome sequence of Terriglobus albidus strain ORNL.</title>
        <authorList>
            <person name="Podar M."/>
        </authorList>
    </citation>
    <scope>NUCLEOTIDE SEQUENCE [LARGE SCALE GENOMIC DNA]</scope>
    <source>
        <strain evidence="9 10">ORNL</strain>
    </source>
</reference>
<evidence type="ECO:0000313" key="9">
    <source>
        <dbReference type="EMBL" id="QEE29824.1"/>
    </source>
</evidence>
<evidence type="ECO:0000313" key="10">
    <source>
        <dbReference type="Proteomes" id="UP000321820"/>
    </source>
</evidence>
<sequence>MSPRTPALRGYRLYAALLSSLTWLSLLPNELYAQVDTGSISGVVSDSTGAVIPDADLILREEKTGIVLHLHSGQDGYFNFSPVKLGIYTLTVSQQGFKQSVTEHLEVTIQSRLEVRPCLEAGSTSEVVEVITENPLLDTRSSSVQQLVSEHSINALPLNGRNATFLAQLSPGVTFAQNDSRNLQASGSFTANGARRTQNNYLLDGMDDNAAIADLVNQAQYVVLPPPDAIREFTVQTSTYSAEFGHSAGAVLNVSTKSGANTLHGNVWEYLRNSALDAKDYFVLPTQDKPAFRQNQFGGTLGGPVVIPHLYDGHNRTFFFLDYQGSRIAQGRTYTQTVPTLAEHNSSYTNLQDLIALQSGSRSDALNRSFPVGTVFDPSTTRQLPASGVDPVTGLTGTPSGYVRDPFYSGSLVGVTNFTTAANKARLNQIPRSRLADNAIALLNLYPQPTSTGLQNNYVTSPINRTTTDSGDIRFDEAFSSADTTFVRYSIVKTQQTIPSPFPGVADGSASRPSNGNTQSQNIALSETHIFSPHIVNEARVGYSRVRDVRLQLGADTLDIPAQYGIPGIPQVQGNGGLPQFTFGQLSSLGAPGTLPSDKSSKIAQFTENLTLDKARHQIRTGVEYQHIAFPTLTPSTSRGSFANNGSYTSVVANTDGSTDRAQFLLAPLTSTPGTLRSLGGSNTVSASSFSPIFNLVRQYVGAYVQDSWKTTDKLTLNFGLRWEFLGIPTETGGRFANFVPAQTGDTSDGVSRFYIPQSQVANVPSAFQNLLATDGIAFTPIPDKVMGYASNKNFAPRVGFSYQALERLVIRGGYGLFFQGYENHGLSISPWVNFPFQVTTSYTAGSSVTPVTADNSVGPLSQGLQNVPLNPASATLGSISLFGEPRNPKTTYSQAFNLQLQYQLTPRTIVFLGYVGSNAKHIQSSFSTNTVSTILAPTANTKSNSFFKDFAVGGNYNARNASQNYNSLQAGVEHRLSRGFSLLANFTYSKCLGTARDLLDNGVGGYRAPYVSGYGIGADYAACDIDVRRIFHTSGTYELPFGKGKRYATTGVARALAGGWSANWIFTAQDGQPLSVACTTTTAAGLGCFALKVPGQDPYAGSHNVKQFLNPAAFANPAVGSLGGAPAQVSGPPFRRLDFSVFRRFSLSDVRYFEFRAESFNLTNTPNFAQPGSLNFTSPSTFAQISATRDNPNDPRELQASLKFYF</sequence>
<organism evidence="9 10">
    <name type="scientific">Terriglobus albidus</name>
    <dbReference type="NCBI Taxonomy" id="1592106"/>
    <lineage>
        <taxon>Bacteria</taxon>
        <taxon>Pseudomonadati</taxon>
        <taxon>Acidobacteriota</taxon>
        <taxon>Terriglobia</taxon>
        <taxon>Terriglobales</taxon>
        <taxon>Acidobacteriaceae</taxon>
        <taxon>Terriglobus</taxon>
    </lineage>
</organism>